<keyword evidence="4" id="KW-0548">Nucleotidyltransferase</keyword>
<dbReference type="STRING" id="755178.Cyan10605_1406"/>
<feature type="coiled-coil region" evidence="10">
    <location>
        <begin position="3"/>
        <end position="30"/>
    </location>
</feature>
<comment type="similarity">
    <text evidence="9">Belongs to the MntA antitoxin family.</text>
</comment>
<dbReference type="SUPFAM" id="SSF81301">
    <property type="entry name" value="Nucleotidyltransferase"/>
    <property type="match status" value="1"/>
</dbReference>
<proteinExistence type="inferred from homology"/>
<evidence type="ECO:0000256" key="4">
    <source>
        <dbReference type="ARBA" id="ARBA00022695"/>
    </source>
</evidence>
<accession>K9Z529</accession>
<dbReference type="eggNOG" id="COG1669">
    <property type="taxonomic scope" value="Bacteria"/>
</dbReference>
<evidence type="ECO:0000259" key="11">
    <source>
        <dbReference type="Pfam" id="PF01909"/>
    </source>
</evidence>
<evidence type="ECO:0000256" key="10">
    <source>
        <dbReference type="SAM" id="Coils"/>
    </source>
</evidence>
<dbReference type="GO" id="GO:0046872">
    <property type="term" value="F:metal ion binding"/>
    <property type="evidence" value="ECO:0007669"/>
    <property type="project" value="UniProtKB-KW"/>
</dbReference>
<dbReference type="CDD" id="cd05403">
    <property type="entry name" value="NT_KNTase_like"/>
    <property type="match status" value="1"/>
</dbReference>
<gene>
    <name evidence="12" type="ordered locus">Cyan10605_1406</name>
</gene>
<keyword evidence="3" id="KW-0808">Transferase</keyword>
<keyword evidence="7" id="KW-0067">ATP-binding</keyword>
<evidence type="ECO:0000256" key="9">
    <source>
        <dbReference type="ARBA" id="ARBA00038276"/>
    </source>
</evidence>
<evidence type="ECO:0000256" key="3">
    <source>
        <dbReference type="ARBA" id="ARBA00022679"/>
    </source>
</evidence>
<keyword evidence="13" id="KW-1185">Reference proteome</keyword>
<evidence type="ECO:0000256" key="2">
    <source>
        <dbReference type="ARBA" id="ARBA00022649"/>
    </source>
</evidence>
<dbReference type="OrthoDB" id="9809668at2"/>
<keyword evidence="8" id="KW-0460">Magnesium</keyword>
<dbReference type="InterPro" id="IPR002934">
    <property type="entry name" value="Polymerase_NTP_transf_dom"/>
</dbReference>
<dbReference type="RefSeq" id="WP_015219247.1">
    <property type="nucleotide sequence ID" value="NC_019776.1"/>
</dbReference>
<dbReference type="AlphaFoldDB" id="K9Z529"/>
<dbReference type="Gene3D" id="3.30.460.10">
    <property type="entry name" value="Beta Polymerase, domain 2"/>
    <property type="match status" value="1"/>
</dbReference>
<evidence type="ECO:0000313" key="12">
    <source>
        <dbReference type="EMBL" id="AFZ53518.1"/>
    </source>
</evidence>
<dbReference type="EMBL" id="CP003947">
    <property type="protein sequence ID" value="AFZ53518.1"/>
    <property type="molecule type" value="Genomic_DNA"/>
</dbReference>
<sequence>MTLTVKKNKLDILKENIKKIKLEIEEEYQIDELGLFGSYVRGEETENSDIDLLVTFKPEARFGLAKYGKLQNLFSDRLGKKVDLVMKKGLKPHIGKQILSEVIYL</sequence>
<keyword evidence="5" id="KW-0479">Metal-binding</keyword>
<reference evidence="13" key="1">
    <citation type="journal article" date="2013" name="Proc. Natl. Acad. Sci. U.S.A.">
        <title>Improving the coverage of the cyanobacterial phylum using diversity-driven genome sequencing.</title>
        <authorList>
            <person name="Shih P.M."/>
            <person name="Wu D."/>
            <person name="Latifi A."/>
            <person name="Axen S.D."/>
            <person name="Fewer D.P."/>
            <person name="Talla E."/>
            <person name="Calteau A."/>
            <person name="Cai F."/>
            <person name="Tandeau de Marsac N."/>
            <person name="Rippka R."/>
            <person name="Herdman M."/>
            <person name="Sivonen K."/>
            <person name="Coursin T."/>
            <person name="Laurent T."/>
            <person name="Goodwin L."/>
            <person name="Nolan M."/>
            <person name="Davenport K.W."/>
            <person name="Han C.S."/>
            <person name="Rubin E.M."/>
            <person name="Eisen J.A."/>
            <person name="Woyke T."/>
            <person name="Gugger M."/>
            <person name="Kerfeld C.A."/>
        </authorList>
    </citation>
    <scope>NUCLEOTIDE SEQUENCE [LARGE SCALE GENOMIC DNA]</scope>
    <source>
        <strain evidence="13">PCC 10605</strain>
    </source>
</reference>
<evidence type="ECO:0000313" key="13">
    <source>
        <dbReference type="Proteomes" id="UP000010480"/>
    </source>
</evidence>
<evidence type="ECO:0000256" key="6">
    <source>
        <dbReference type="ARBA" id="ARBA00022741"/>
    </source>
</evidence>
<dbReference type="InterPro" id="IPR052038">
    <property type="entry name" value="Type-VII_TA_antitoxin"/>
</dbReference>
<keyword evidence="6" id="KW-0547">Nucleotide-binding</keyword>
<dbReference type="Pfam" id="PF01909">
    <property type="entry name" value="NTP_transf_2"/>
    <property type="match status" value="1"/>
</dbReference>
<evidence type="ECO:0000256" key="7">
    <source>
        <dbReference type="ARBA" id="ARBA00022840"/>
    </source>
</evidence>
<evidence type="ECO:0000256" key="5">
    <source>
        <dbReference type="ARBA" id="ARBA00022723"/>
    </source>
</evidence>
<dbReference type="InterPro" id="IPR043519">
    <property type="entry name" value="NT_sf"/>
</dbReference>
<name>K9Z529_CYAAP</name>
<dbReference type="GO" id="GO:0005524">
    <property type="term" value="F:ATP binding"/>
    <property type="evidence" value="ECO:0007669"/>
    <property type="project" value="UniProtKB-KW"/>
</dbReference>
<dbReference type="PATRIC" id="fig|755178.3.peg.1486"/>
<keyword evidence="2" id="KW-1277">Toxin-antitoxin system</keyword>
<dbReference type="KEGG" id="can:Cyan10605_1406"/>
<dbReference type="PANTHER" id="PTHR33571:SF19">
    <property type="entry name" value="PROTEIN ADENYLYLTRANSFERASE MJ0128-RELATED"/>
    <property type="match status" value="1"/>
</dbReference>
<comment type="cofactor">
    <cofactor evidence="1">
        <name>Mg(2+)</name>
        <dbReference type="ChEBI" id="CHEBI:18420"/>
    </cofactor>
</comment>
<organism evidence="12 13">
    <name type="scientific">Cyanobacterium aponinum (strain PCC 10605)</name>
    <dbReference type="NCBI Taxonomy" id="755178"/>
    <lineage>
        <taxon>Bacteria</taxon>
        <taxon>Bacillati</taxon>
        <taxon>Cyanobacteriota</taxon>
        <taxon>Cyanophyceae</taxon>
        <taxon>Oscillatoriophycideae</taxon>
        <taxon>Chroococcales</taxon>
        <taxon>Geminocystaceae</taxon>
        <taxon>Cyanobacterium</taxon>
    </lineage>
</organism>
<dbReference type="PANTHER" id="PTHR33571">
    <property type="entry name" value="SSL8005 PROTEIN"/>
    <property type="match status" value="1"/>
</dbReference>
<dbReference type="GO" id="GO:0016779">
    <property type="term" value="F:nucleotidyltransferase activity"/>
    <property type="evidence" value="ECO:0007669"/>
    <property type="project" value="UniProtKB-KW"/>
</dbReference>
<protein>
    <submittedName>
        <fullName evidence="12">DNA polymerase beta domain protein region</fullName>
    </submittedName>
</protein>
<evidence type="ECO:0000256" key="8">
    <source>
        <dbReference type="ARBA" id="ARBA00022842"/>
    </source>
</evidence>
<evidence type="ECO:0000256" key="1">
    <source>
        <dbReference type="ARBA" id="ARBA00001946"/>
    </source>
</evidence>
<feature type="domain" description="Polymerase nucleotidyl transferase" evidence="11">
    <location>
        <begin position="17"/>
        <end position="104"/>
    </location>
</feature>
<dbReference type="Proteomes" id="UP000010480">
    <property type="component" value="Chromosome"/>
</dbReference>
<keyword evidence="10" id="KW-0175">Coiled coil</keyword>
<dbReference type="HOGENOM" id="CLU_130257_10_0_3"/>